<proteinExistence type="inferred from homology"/>
<feature type="compositionally biased region" description="Acidic residues" evidence="3">
    <location>
        <begin position="337"/>
        <end position="363"/>
    </location>
</feature>
<evidence type="ECO:0000256" key="1">
    <source>
        <dbReference type="ARBA" id="ARBA00009947"/>
    </source>
</evidence>
<gene>
    <name evidence="4" type="ORF">PDE_09433</name>
</gene>
<comment type="similarity">
    <text evidence="1 2">Belongs to the nucleosome assembly protein (NAP) family.</text>
</comment>
<evidence type="ECO:0000313" key="4">
    <source>
        <dbReference type="EMBL" id="EPS34469.1"/>
    </source>
</evidence>
<feature type="region of interest" description="Disordered" evidence="3">
    <location>
        <begin position="256"/>
        <end position="295"/>
    </location>
</feature>
<evidence type="ECO:0008006" key="6">
    <source>
        <dbReference type="Google" id="ProtNLM"/>
    </source>
</evidence>
<keyword evidence="5" id="KW-1185">Reference proteome</keyword>
<dbReference type="GO" id="GO:0005634">
    <property type="term" value="C:nucleus"/>
    <property type="evidence" value="ECO:0007669"/>
    <property type="project" value="InterPro"/>
</dbReference>
<dbReference type="Pfam" id="PF00956">
    <property type="entry name" value="NAP"/>
    <property type="match status" value="1"/>
</dbReference>
<dbReference type="Proteomes" id="UP000019376">
    <property type="component" value="Unassembled WGS sequence"/>
</dbReference>
<reference evidence="4 5" key="1">
    <citation type="journal article" date="2013" name="PLoS ONE">
        <title>Genomic and secretomic analyses reveal unique features of the lignocellulolytic enzyme system of Penicillium decumbens.</title>
        <authorList>
            <person name="Liu G."/>
            <person name="Zhang L."/>
            <person name="Wei X."/>
            <person name="Zou G."/>
            <person name="Qin Y."/>
            <person name="Ma L."/>
            <person name="Li J."/>
            <person name="Zheng H."/>
            <person name="Wang S."/>
            <person name="Wang C."/>
            <person name="Xun L."/>
            <person name="Zhao G.-P."/>
            <person name="Zhou Z."/>
            <person name="Qu Y."/>
        </authorList>
    </citation>
    <scope>NUCLEOTIDE SEQUENCE [LARGE SCALE GENOMIC DNA]</scope>
    <source>
        <strain evidence="5">114-2 / CGMCC 5302</strain>
    </source>
</reference>
<feature type="region of interest" description="Disordered" evidence="3">
    <location>
        <begin position="334"/>
        <end position="372"/>
    </location>
</feature>
<accession>S7ZVM5</accession>
<sequence length="372" mass="42643">MSGEDKSLAERIEFPTIPEDARSKISHVQEELERAELEQLRKSVPLFAPIFKKREEIISLPSVKPDFWSRVFSAAPSEIEEYILEADAEILSESLRNVLVERFEVDAEGNGEPRSLRFTFEFDPENNEYFDNAKLVKEFYWRKQVQKTAKGKRRAWEGLVSDPVRINWKSPEFDPTHGLLDAACDLFEAEKKGGKRSDLPEYEALVKKLEVAEAEAMKGADEMEDEEFEMPEGDDESPAGASFFSFFAYRGRDVSAEQNEQAVKEDEERWAKIAKGEEVPEDDDEDEDDDEEDFDLVDDLEEAEVFPGGEDLAIAIAEDLWTNALKYYAESFQPSFDFDDDDFEDLEGMDEDEDEDEADEGEDQPPAKKARN</sequence>
<feature type="compositionally biased region" description="Acidic residues" evidence="3">
    <location>
        <begin position="279"/>
        <end position="295"/>
    </location>
</feature>
<dbReference type="InterPro" id="IPR037231">
    <property type="entry name" value="NAP-like_sf"/>
</dbReference>
<dbReference type="STRING" id="933388.S7ZVM5"/>
<dbReference type="eggNOG" id="KOG1508">
    <property type="taxonomic scope" value="Eukaryota"/>
</dbReference>
<protein>
    <recommendedName>
        <fullName evidence="6">BSD domain-containing protein</fullName>
    </recommendedName>
</protein>
<evidence type="ECO:0000256" key="3">
    <source>
        <dbReference type="SAM" id="MobiDB-lite"/>
    </source>
</evidence>
<feature type="compositionally biased region" description="Basic and acidic residues" evidence="3">
    <location>
        <begin position="262"/>
        <end position="278"/>
    </location>
</feature>
<dbReference type="GO" id="GO:0006334">
    <property type="term" value="P:nucleosome assembly"/>
    <property type="evidence" value="ECO:0007669"/>
    <property type="project" value="InterPro"/>
</dbReference>
<dbReference type="HOGENOM" id="CLU_038163_0_0_1"/>
<evidence type="ECO:0000256" key="2">
    <source>
        <dbReference type="RuleBase" id="RU003876"/>
    </source>
</evidence>
<dbReference type="Gene3D" id="3.30.1120.90">
    <property type="entry name" value="Nucleosome assembly protein"/>
    <property type="match status" value="1"/>
</dbReference>
<dbReference type="PhylomeDB" id="S7ZVM5"/>
<dbReference type="PANTHER" id="PTHR11875">
    <property type="entry name" value="TESTIS-SPECIFIC Y-ENCODED PROTEIN"/>
    <property type="match status" value="1"/>
</dbReference>
<dbReference type="SUPFAM" id="SSF143113">
    <property type="entry name" value="NAP-like"/>
    <property type="match status" value="1"/>
</dbReference>
<organism evidence="4 5">
    <name type="scientific">Penicillium oxalicum (strain 114-2 / CGMCC 5302)</name>
    <name type="common">Penicillium decumbens</name>
    <dbReference type="NCBI Taxonomy" id="933388"/>
    <lineage>
        <taxon>Eukaryota</taxon>
        <taxon>Fungi</taxon>
        <taxon>Dikarya</taxon>
        <taxon>Ascomycota</taxon>
        <taxon>Pezizomycotina</taxon>
        <taxon>Eurotiomycetes</taxon>
        <taxon>Eurotiomycetidae</taxon>
        <taxon>Eurotiales</taxon>
        <taxon>Aspergillaceae</taxon>
        <taxon>Penicillium</taxon>
    </lineage>
</organism>
<evidence type="ECO:0000313" key="5">
    <source>
        <dbReference type="Proteomes" id="UP000019376"/>
    </source>
</evidence>
<dbReference type="AlphaFoldDB" id="S7ZVM5"/>
<dbReference type="OrthoDB" id="19419at2759"/>
<name>S7ZVM5_PENO1</name>
<dbReference type="EMBL" id="KB644415">
    <property type="protein sequence ID" value="EPS34469.1"/>
    <property type="molecule type" value="Genomic_DNA"/>
</dbReference>
<dbReference type="InterPro" id="IPR002164">
    <property type="entry name" value="NAP_family"/>
</dbReference>